<gene>
    <name evidence="1" type="ORF">JCGZ_16283</name>
</gene>
<proteinExistence type="predicted"/>
<name>A0A067LIK1_JATCU</name>
<organism evidence="1 2">
    <name type="scientific">Jatropha curcas</name>
    <name type="common">Barbados nut</name>
    <dbReference type="NCBI Taxonomy" id="180498"/>
    <lineage>
        <taxon>Eukaryota</taxon>
        <taxon>Viridiplantae</taxon>
        <taxon>Streptophyta</taxon>
        <taxon>Embryophyta</taxon>
        <taxon>Tracheophyta</taxon>
        <taxon>Spermatophyta</taxon>
        <taxon>Magnoliopsida</taxon>
        <taxon>eudicotyledons</taxon>
        <taxon>Gunneridae</taxon>
        <taxon>Pentapetalae</taxon>
        <taxon>rosids</taxon>
        <taxon>fabids</taxon>
        <taxon>Malpighiales</taxon>
        <taxon>Euphorbiaceae</taxon>
        <taxon>Crotonoideae</taxon>
        <taxon>Jatropheae</taxon>
        <taxon>Jatropha</taxon>
    </lineage>
</organism>
<protein>
    <submittedName>
        <fullName evidence="1">Uncharacterized protein</fullName>
    </submittedName>
</protein>
<accession>A0A067LIK1</accession>
<dbReference type="EMBL" id="KK914251">
    <property type="protein sequence ID" value="KDP44450.1"/>
    <property type="molecule type" value="Genomic_DNA"/>
</dbReference>
<dbReference type="AlphaFoldDB" id="A0A067LIK1"/>
<sequence length="95" mass="11031">MSLRSILYGTRLVQQCLKWLGRSCALIDNLTSRIGCKRAERSNNAYLRRYGRDGRKLEKILHLRESVRSTYGIDTVRLEVTEQVCLNTLVDPYLL</sequence>
<keyword evidence="2" id="KW-1185">Reference proteome</keyword>
<evidence type="ECO:0000313" key="2">
    <source>
        <dbReference type="Proteomes" id="UP000027138"/>
    </source>
</evidence>
<evidence type="ECO:0000313" key="1">
    <source>
        <dbReference type="EMBL" id="KDP44450.1"/>
    </source>
</evidence>
<dbReference type="Proteomes" id="UP000027138">
    <property type="component" value="Unassembled WGS sequence"/>
</dbReference>
<reference evidence="1 2" key="1">
    <citation type="journal article" date="2014" name="PLoS ONE">
        <title>Global Analysis of Gene Expression Profiles in Physic Nut (Jatropha curcas L.) Seedlings Exposed to Salt Stress.</title>
        <authorList>
            <person name="Zhang L."/>
            <person name="Zhang C."/>
            <person name="Wu P."/>
            <person name="Chen Y."/>
            <person name="Li M."/>
            <person name="Jiang H."/>
            <person name="Wu G."/>
        </authorList>
    </citation>
    <scope>NUCLEOTIDE SEQUENCE [LARGE SCALE GENOMIC DNA]</scope>
    <source>
        <strain evidence="2">cv. GZQX0401</strain>
        <tissue evidence="1">Young leaves</tissue>
    </source>
</reference>